<sequence>SSLFSGRVLLAGRSEFRLDTERELRRALDNKILLLYFASRRCPRCRDFAPRLRDFCRRLTDEACVERPEQLGLVYVGSDRSEEEQRRFLRSVSRRWMAVPYGDSFGRELAERFSVSELPCAVVLKPSGEILSGNAVREIREAGAACFRDWREAAELLDRNFRLAEDSERSAARSLTEPFRRLKYRV</sequence>
<name>A0A7K8H535_ORTSP</name>
<protein>
    <submittedName>
        <fullName evidence="2">NXNL1 protein</fullName>
    </submittedName>
</protein>
<dbReference type="Proteomes" id="UP000526602">
    <property type="component" value="Unassembled WGS sequence"/>
</dbReference>
<dbReference type="AlphaFoldDB" id="A0A7K8H535"/>
<feature type="non-terminal residue" evidence="2">
    <location>
        <position position="1"/>
    </location>
</feature>
<accession>A0A7K8H535</accession>
<dbReference type="GO" id="GO:0005739">
    <property type="term" value="C:mitochondrion"/>
    <property type="evidence" value="ECO:0007669"/>
    <property type="project" value="TreeGrafter"/>
</dbReference>
<dbReference type="Pfam" id="PF13905">
    <property type="entry name" value="Thioredoxin_8"/>
    <property type="match status" value="1"/>
</dbReference>
<keyword evidence="3" id="KW-1185">Reference proteome</keyword>
<gene>
    <name evidence="2" type="primary">Nxnl1</name>
    <name evidence="2" type="ORF">ORTSPA_R04245</name>
</gene>
<dbReference type="PANTHER" id="PTHR47109:SF1">
    <property type="entry name" value="NUCLEOREDOXIN-LIKE PROTEIN 1"/>
    <property type="match status" value="1"/>
</dbReference>
<dbReference type="PANTHER" id="PTHR47109">
    <property type="entry name" value="NUCLEOREDOXIN-LIKE PROTEIN 1"/>
    <property type="match status" value="1"/>
</dbReference>
<feature type="domain" description="Thioredoxin-like fold" evidence="1">
    <location>
        <begin position="30"/>
        <end position="130"/>
    </location>
</feature>
<dbReference type="GO" id="GO:0045494">
    <property type="term" value="P:photoreceptor cell maintenance"/>
    <property type="evidence" value="ECO:0007669"/>
    <property type="project" value="InterPro"/>
</dbReference>
<dbReference type="InterPro" id="IPR029520">
    <property type="entry name" value="RdCVF"/>
</dbReference>
<evidence type="ECO:0000313" key="2">
    <source>
        <dbReference type="EMBL" id="NXC11688.1"/>
    </source>
</evidence>
<dbReference type="InterPro" id="IPR036249">
    <property type="entry name" value="Thioredoxin-like_sf"/>
</dbReference>
<proteinExistence type="predicted"/>
<feature type="non-terminal residue" evidence="2">
    <location>
        <position position="186"/>
    </location>
</feature>
<organism evidence="2 3">
    <name type="scientific">Orthonyx spaldingii</name>
    <name type="common">Chowchilla</name>
    <dbReference type="NCBI Taxonomy" id="38397"/>
    <lineage>
        <taxon>Eukaryota</taxon>
        <taxon>Metazoa</taxon>
        <taxon>Chordata</taxon>
        <taxon>Craniata</taxon>
        <taxon>Vertebrata</taxon>
        <taxon>Euteleostomi</taxon>
        <taxon>Archelosauria</taxon>
        <taxon>Archosauria</taxon>
        <taxon>Dinosauria</taxon>
        <taxon>Saurischia</taxon>
        <taxon>Theropoda</taxon>
        <taxon>Coelurosauria</taxon>
        <taxon>Aves</taxon>
        <taxon>Neognathae</taxon>
        <taxon>Neoaves</taxon>
        <taxon>Telluraves</taxon>
        <taxon>Australaves</taxon>
        <taxon>Passeriformes</taxon>
        <taxon>Corvoidea</taxon>
        <taxon>Orthonychidae</taxon>
        <taxon>Orthonyx</taxon>
    </lineage>
</organism>
<dbReference type="InterPro" id="IPR012336">
    <property type="entry name" value="Thioredoxin-like_fold"/>
</dbReference>
<dbReference type="Gene3D" id="3.40.30.10">
    <property type="entry name" value="Glutaredoxin"/>
    <property type="match status" value="1"/>
</dbReference>
<evidence type="ECO:0000313" key="3">
    <source>
        <dbReference type="Proteomes" id="UP000526602"/>
    </source>
</evidence>
<dbReference type="EMBL" id="VZTJ01006814">
    <property type="protein sequence ID" value="NXC11688.1"/>
    <property type="molecule type" value="Genomic_DNA"/>
</dbReference>
<evidence type="ECO:0000259" key="1">
    <source>
        <dbReference type="Pfam" id="PF13905"/>
    </source>
</evidence>
<dbReference type="SUPFAM" id="SSF52833">
    <property type="entry name" value="Thioredoxin-like"/>
    <property type="match status" value="1"/>
</dbReference>
<comment type="caution">
    <text evidence="2">The sequence shown here is derived from an EMBL/GenBank/DDBJ whole genome shotgun (WGS) entry which is preliminary data.</text>
</comment>
<reference evidence="2 3" key="1">
    <citation type="submission" date="2019-09" db="EMBL/GenBank/DDBJ databases">
        <title>Bird 10,000 Genomes (B10K) Project - Family phase.</title>
        <authorList>
            <person name="Zhang G."/>
        </authorList>
    </citation>
    <scope>NUCLEOTIDE SEQUENCE [LARGE SCALE GENOMIC DNA]</scope>
    <source>
        <strain evidence="2">B10K-DU-029-32</strain>
        <tissue evidence="2">Liver or heart</tissue>
    </source>
</reference>